<dbReference type="PROSITE" id="PS00061">
    <property type="entry name" value="ADH_SHORT"/>
    <property type="match status" value="1"/>
</dbReference>
<dbReference type="Gene3D" id="3.40.50.720">
    <property type="entry name" value="NAD(P)-binding Rossmann-like Domain"/>
    <property type="match status" value="1"/>
</dbReference>
<dbReference type="RefSeq" id="WP_189032213.1">
    <property type="nucleotide sequence ID" value="NZ_BMKR01000055.1"/>
</dbReference>
<dbReference type="PRINTS" id="PR00081">
    <property type="entry name" value="GDHRDH"/>
</dbReference>
<reference evidence="4" key="1">
    <citation type="journal article" date="2014" name="Int. J. Syst. Evol. Microbiol.">
        <title>Complete genome sequence of Corynebacterium casei LMG S-19264T (=DSM 44701T), isolated from a smear-ripened cheese.</title>
        <authorList>
            <consortium name="US DOE Joint Genome Institute (JGI-PGF)"/>
            <person name="Walter F."/>
            <person name="Albersmeier A."/>
            <person name="Kalinowski J."/>
            <person name="Ruckert C."/>
        </authorList>
    </citation>
    <scope>NUCLEOTIDE SEQUENCE</scope>
    <source>
        <strain evidence="4">CGMCC 1.16134</strain>
    </source>
</reference>
<keyword evidence="5" id="KW-1185">Reference proteome</keyword>
<dbReference type="InterPro" id="IPR057326">
    <property type="entry name" value="KR_dom"/>
</dbReference>
<evidence type="ECO:0000256" key="1">
    <source>
        <dbReference type="ARBA" id="ARBA00006484"/>
    </source>
</evidence>
<evidence type="ECO:0000313" key="5">
    <source>
        <dbReference type="Proteomes" id="UP000637643"/>
    </source>
</evidence>
<dbReference type="Proteomes" id="UP000637643">
    <property type="component" value="Unassembled WGS sequence"/>
</dbReference>
<dbReference type="FunFam" id="3.40.50.720:FF:000084">
    <property type="entry name" value="Short-chain dehydrogenase reductase"/>
    <property type="match status" value="1"/>
</dbReference>
<dbReference type="Pfam" id="PF13561">
    <property type="entry name" value="adh_short_C2"/>
    <property type="match status" value="1"/>
</dbReference>
<dbReference type="NCBIfam" id="NF005559">
    <property type="entry name" value="PRK07231.1"/>
    <property type="match status" value="1"/>
</dbReference>
<sequence length="255" mass="25882">MKIDLSGKVALVTGSSGGIGAAIALQLAQYGAKVAVNGLRNMEQAESVAASIRNAGGEAAAFCADVTDTAAIGAMITGIEARLGGPVELLINNAGHLVERSSITDMSEELYQKIMDVNLKSAVFVSKAVIPGMKSAGGGRILNLTSLAAHNGGGPGAAIYAASKAAVIALTKGMAKELAPFGITVNALSPGFIGQTAFHATFTPEEARISTVRSIPLGREGNPDDVAGAALYLCSELASFITGETIEINGGMFMR</sequence>
<proteinExistence type="inferred from homology"/>
<feature type="domain" description="Ketoreductase" evidence="3">
    <location>
        <begin position="8"/>
        <end position="191"/>
    </location>
</feature>
<protein>
    <submittedName>
        <fullName evidence="4">3-oxoacyl-ACP reductase</fullName>
    </submittedName>
</protein>
<dbReference type="InterPro" id="IPR050259">
    <property type="entry name" value="SDR"/>
</dbReference>
<keyword evidence="2" id="KW-0560">Oxidoreductase</keyword>
<evidence type="ECO:0000259" key="3">
    <source>
        <dbReference type="SMART" id="SM00822"/>
    </source>
</evidence>
<dbReference type="InterPro" id="IPR002347">
    <property type="entry name" value="SDR_fam"/>
</dbReference>
<dbReference type="PANTHER" id="PTHR42879">
    <property type="entry name" value="3-OXOACYL-(ACYL-CARRIER-PROTEIN) REDUCTASE"/>
    <property type="match status" value="1"/>
</dbReference>
<dbReference type="PRINTS" id="PR00080">
    <property type="entry name" value="SDRFAMILY"/>
</dbReference>
<dbReference type="EMBL" id="BMKR01000055">
    <property type="protein sequence ID" value="GGG12033.1"/>
    <property type="molecule type" value="Genomic_DNA"/>
</dbReference>
<comment type="similarity">
    <text evidence="1">Belongs to the short-chain dehydrogenases/reductases (SDR) family.</text>
</comment>
<evidence type="ECO:0000313" key="4">
    <source>
        <dbReference type="EMBL" id="GGG12033.1"/>
    </source>
</evidence>
<dbReference type="InterPro" id="IPR020904">
    <property type="entry name" value="Sc_DH/Rdtase_CS"/>
</dbReference>
<gene>
    <name evidence="4" type="ORF">GCM10010912_65570</name>
</gene>
<accession>A0A917D606</accession>
<dbReference type="PANTHER" id="PTHR42879:SF2">
    <property type="entry name" value="3-OXOACYL-[ACYL-CARRIER-PROTEIN] REDUCTASE FABG"/>
    <property type="match status" value="1"/>
</dbReference>
<dbReference type="InterPro" id="IPR036291">
    <property type="entry name" value="NAD(P)-bd_dom_sf"/>
</dbReference>
<comment type="caution">
    <text evidence="4">The sequence shown here is derived from an EMBL/GenBank/DDBJ whole genome shotgun (WGS) entry which is preliminary data.</text>
</comment>
<dbReference type="GO" id="GO:0008206">
    <property type="term" value="P:bile acid metabolic process"/>
    <property type="evidence" value="ECO:0007669"/>
    <property type="project" value="UniProtKB-ARBA"/>
</dbReference>
<dbReference type="AlphaFoldDB" id="A0A917D606"/>
<dbReference type="SMART" id="SM00822">
    <property type="entry name" value="PKS_KR"/>
    <property type="match status" value="1"/>
</dbReference>
<dbReference type="GO" id="GO:0016491">
    <property type="term" value="F:oxidoreductase activity"/>
    <property type="evidence" value="ECO:0007669"/>
    <property type="project" value="UniProtKB-KW"/>
</dbReference>
<name>A0A917D606_9BACL</name>
<evidence type="ECO:0000256" key="2">
    <source>
        <dbReference type="ARBA" id="ARBA00023002"/>
    </source>
</evidence>
<organism evidence="4 5">
    <name type="scientific">Paenibacillus albidus</name>
    <dbReference type="NCBI Taxonomy" id="2041023"/>
    <lineage>
        <taxon>Bacteria</taxon>
        <taxon>Bacillati</taxon>
        <taxon>Bacillota</taxon>
        <taxon>Bacilli</taxon>
        <taxon>Bacillales</taxon>
        <taxon>Paenibacillaceae</taxon>
        <taxon>Paenibacillus</taxon>
    </lineage>
</organism>
<dbReference type="SUPFAM" id="SSF51735">
    <property type="entry name" value="NAD(P)-binding Rossmann-fold domains"/>
    <property type="match status" value="1"/>
</dbReference>
<reference evidence="4" key="2">
    <citation type="submission" date="2020-09" db="EMBL/GenBank/DDBJ databases">
        <authorList>
            <person name="Sun Q."/>
            <person name="Zhou Y."/>
        </authorList>
    </citation>
    <scope>NUCLEOTIDE SEQUENCE</scope>
    <source>
        <strain evidence="4">CGMCC 1.16134</strain>
    </source>
</reference>